<keyword evidence="4" id="KW-0472">Membrane</keyword>
<evidence type="ECO:0000313" key="5">
    <source>
        <dbReference type="EMBL" id="TVU73884.1"/>
    </source>
</evidence>
<dbReference type="PANTHER" id="PTHR30093">
    <property type="entry name" value="GENERAL SECRETION PATHWAY PROTEIN G"/>
    <property type="match status" value="1"/>
</dbReference>
<comment type="similarity">
    <text evidence="1 3">Belongs to the N-Me-Phe pilin family.</text>
</comment>
<accession>A0A558HXS0</accession>
<dbReference type="Proteomes" id="UP000319941">
    <property type="component" value="Unassembled WGS sequence"/>
</dbReference>
<evidence type="ECO:0000256" key="3">
    <source>
        <dbReference type="RuleBase" id="RU000389"/>
    </source>
</evidence>
<dbReference type="InterPro" id="IPR001082">
    <property type="entry name" value="Pilin"/>
</dbReference>
<dbReference type="EMBL" id="VNFH01000001">
    <property type="protein sequence ID" value="TVU73884.1"/>
    <property type="molecule type" value="Genomic_DNA"/>
</dbReference>
<dbReference type="InterPro" id="IPR012902">
    <property type="entry name" value="N_methyl_site"/>
</dbReference>
<dbReference type="PANTHER" id="PTHR30093:SF34">
    <property type="entry name" value="PREPILIN PEPTIDASE-DEPENDENT PROTEIN D"/>
    <property type="match status" value="1"/>
</dbReference>
<name>A0A558HXS0_9GAMM</name>
<evidence type="ECO:0000256" key="2">
    <source>
        <dbReference type="ARBA" id="ARBA00022481"/>
    </source>
</evidence>
<dbReference type="GO" id="GO:0009289">
    <property type="term" value="C:pilus"/>
    <property type="evidence" value="ECO:0007669"/>
    <property type="project" value="InterPro"/>
</dbReference>
<evidence type="ECO:0000256" key="4">
    <source>
        <dbReference type="SAM" id="Phobius"/>
    </source>
</evidence>
<keyword evidence="6" id="KW-1185">Reference proteome</keyword>
<dbReference type="PROSITE" id="PS00409">
    <property type="entry name" value="PROKAR_NTER_METHYL"/>
    <property type="match status" value="1"/>
</dbReference>
<dbReference type="InterPro" id="IPR045584">
    <property type="entry name" value="Pilin-like"/>
</dbReference>
<dbReference type="Gene3D" id="3.30.700.10">
    <property type="entry name" value="Glycoprotein, Type 4 Pilin"/>
    <property type="match status" value="1"/>
</dbReference>
<dbReference type="SUPFAM" id="SSF54523">
    <property type="entry name" value="Pili subunits"/>
    <property type="match status" value="1"/>
</dbReference>
<evidence type="ECO:0000256" key="1">
    <source>
        <dbReference type="ARBA" id="ARBA00005233"/>
    </source>
</evidence>
<dbReference type="Pfam" id="PF00114">
    <property type="entry name" value="Pilin"/>
    <property type="match status" value="1"/>
</dbReference>
<keyword evidence="3" id="KW-0281">Fimbrium</keyword>
<keyword evidence="4" id="KW-0812">Transmembrane</keyword>
<protein>
    <submittedName>
        <fullName evidence="5">Pilin</fullName>
    </submittedName>
</protein>
<reference evidence="5 6" key="1">
    <citation type="submission" date="2019-07" db="EMBL/GenBank/DDBJ databases">
        <title>Diversity of Bacteria from Kongsfjorden, Arctic.</title>
        <authorList>
            <person name="Yu Y."/>
        </authorList>
    </citation>
    <scope>NUCLEOTIDE SEQUENCE [LARGE SCALE GENOMIC DNA]</scope>
    <source>
        <strain evidence="5 6">SM1923</strain>
    </source>
</reference>
<dbReference type="NCBIfam" id="TIGR02532">
    <property type="entry name" value="IV_pilin_GFxxxE"/>
    <property type="match status" value="1"/>
</dbReference>
<keyword evidence="2" id="KW-0488">Methylation</keyword>
<feature type="transmembrane region" description="Helical" evidence="4">
    <location>
        <begin position="7"/>
        <end position="28"/>
    </location>
</feature>
<dbReference type="GO" id="GO:0007155">
    <property type="term" value="P:cell adhesion"/>
    <property type="evidence" value="ECO:0007669"/>
    <property type="project" value="InterPro"/>
</dbReference>
<evidence type="ECO:0000313" key="6">
    <source>
        <dbReference type="Proteomes" id="UP000319941"/>
    </source>
</evidence>
<sequence length="159" mass="16025">MTRKQSGFTLIELMIVVAIIGILAAIAIPRYQDYVARSQVSRVMSESGSLKTSVEECILNGRTVLGTGAGECDPGATGSNLLTGGNAAPAIANLPTGTGVPAVSSPLSATTIITSTFGNNAAPILTDGTAATLIWTRDASGSWACSTTNVPANLAPNGC</sequence>
<organism evidence="5 6">
    <name type="scientific">Cobetia crustatorum</name>
    <dbReference type="NCBI Taxonomy" id="553385"/>
    <lineage>
        <taxon>Bacteria</taxon>
        <taxon>Pseudomonadati</taxon>
        <taxon>Pseudomonadota</taxon>
        <taxon>Gammaproteobacteria</taxon>
        <taxon>Oceanospirillales</taxon>
        <taxon>Halomonadaceae</taxon>
        <taxon>Cobetia</taxon>
    </lineage>
</organism>
<keyword evidence="4" id="KW-1133">Transmembrane helix</keyword>
<dbReference type="Pfam" id="PF07963">
    <property type="entry name" value="N_methyl"/>
    <property type="match status" value="1"/>
</dbReference>
<dbReference type="RefSeq" id="WP_144726451.1">
    <property type="nucleotide sequence ID" value="NZ_CAWOWR010000001.1"/>
</dbReference>
<proteinExistence type="inferred from homology"/>
<dbReference type="AlphaFoldDB" id="A0A558HXS0"/>
<gene>
    <name evidence="5" type="ORF">FQP86_02115</name>
</gene>
<dbReference type="OrthoDB" id="5918848at2"/>
<comment type="caution">
    <text evidence="5">The sequence shown here is derived from an EMBL/GenBank/DDBJ whole genome shotgun (WGS) entry which is preliminary data.</text>
</comment>